<evidence type="ECO:0000256" key="1">
    <source>
        <dbReference type="SAM" id="MobiDB-lite"/>
    </source>
</evidence>
<accession>A0AAQ3MYY8</accession>
<sequence>MEPPPSYSYSPFSFSVECHPQIRMHDPILFFLFFASLSSFLFLSFSLFKRFSKKPHHTAQVPTLLPPQHAPKKKKKKPKKKRTDSQTQVEENPDSNSDSGLRLESASYYPFTSSSSFMQRKIKQQYDELVKCNHLKKLTLPQVVHFANSLVDARNELQHKAGVIQRKFVITKALLCKADRSSFDRLHQQIYKLELEQKRLEEDAFVYNSLQQQLKLSPAYQKMLELGACMEKEKASGLGESRDDDFSDISFEELLAQEKKDSFWLASFCSFSLAFFLGRFGLKSPITSFLGLHRQKNGKSRVCSS</sequence>
<dbReference type="AlphaFoldDB" id="A0AAQ3MYY8"/>
<organism evidence="3 4">
    <name type="scientific">Vigna mungo</name>
    <name type="common">Black gram</name>
    <name type="synonym">Phaseolus mungo</name>
    <dbReference type="NCBI Taxonomy" id="3915"/>
    <lineage>
        <taxon>Eukaryota</taxon>
        <taxon>Viridiplantae</taxon>
        <taxon>Streptophyta</taxon>
        <taxon>Embryophyta</taxon>
        <taxon>Tracheophyta</taxon>
        <taxon>Spermatophyta</taxon>
        <taxon>Magnoliopsida</taxon>
        <taxon>eudicotyledons</taxon>
        <taxon>Gunneridae</taxon>
        <taxon>Pentapetalae</taxon>
        <taxon>rosids</taxon>
        <taxon>fabids</taxon>
        <taxon>Fabales</taxon>
        <taxon>Fabaceae</taxon>
        <taxon>Papilionoideae</taxon>
        <taxon>50 kb inversion clade</taxon>
        <taxon>NPAAA clade</taxon>
        <taxon>indigoferoid/millettioid clade</taxon>
        <taxon>Phaseoleae</taxon>
        <taxon>Vigna</taxon>
    </lineage>
</organism>
<dbReference type="PANTHER" id="PTHR35991:SF1">
    <property type="entry name" value="CA-RESPONSIVE PROTEIN"/>
    <property type="match status" value="1"/>
</dbReference>
<keyword evidence="2" id="KW-0472">Membrane</keyword>
<keyword evidence="2" id="KW-0812">Transmembrane</keyword>
<reference evidence="3 4" key="1">
    <citation type="journal article" date="2023" name="Life. Sci Alliance">
        <title>Evolutionary insights into 3D genome organization and epigenetic landscape of Vigna mungo.</title>
        <authorList>
            <person name="Junaid A."/>
            <person name="Singh B."/>
            <person name="Bhatia S."/>
        </authorList>
    </citation>
    <scope>NUCLEOTIDE SEQUENCE [LARGE SCALE GENOMIC DNA]</scope>
    <source>
        <strain evidence="3">Urdbean</strain>
    </source>
</reference>
<dbReference type="Proteomes" id="UP001374535">
    <property type="component" value="Chromosome 8"/>
</dbReference>
<dbReference type="EMBL" id="CP144693">
    <property type="protein sequence ID" value="WVY99713.1"/>
    <property type="molecule type" value="Genomic_DNA"/>
</dbReference>
<feature type="region of interest" description="Disordered" evidence="1">
    <location>
        <begin position="59"/>
        <end position="102"/>
    </location>
</feature>
<evidence type="ECO:0000313" key="4">
    <source>
        <dbReference type="Proteomes" id="UP001374535"/>
    </source>
</evidence>
<evidence type="ECO:0000256" key="2">
    <source>
        <dbReference type="SAM" id="Phobius"/>
    </source>
</evidence>
<feature type="transmembrane region" description="Helical" evidence="2">
    <location>
        <begin position="28"/>
        <end position="48"/>
    </location>
</feature>
<feature type="transmembrane region" description="Helical" evidence="2">
    <location>
        <begin position="263"/>
        <end position="282"/>
    </location>
</feature>
<feature type="compositionally biased region" description="Basic residues" evidence="1">
    <location>
        <begin position="70"/>
        <end position="82"/>
    </location>
</feature>
<feature type="compositionally biased region" description="Polar residues" evidence="1">
    <location>
        <begin position="85"/>
        <end position="99"/>
    </location>
</feature>
<proteinExistence type="predicted"/>
<keyword evidence="4" id="KW-1185">Reference proteome</keyword>
<gene>
    <name evidence="3" type="ORF">V8G54_025783</name>
</gene>
<evidence type="ECO:0000313" key="3">
    <source>
        <dbReference type="EMBL" id="WVY99713.1"/>
    </source>
</evidence>
<name>A0AAQ3MYY8_VIGMU</name>
<keyword evidence="2" id="KW-1133">Transmembrane helix</keyword>
<protein>
    <submittedName>
        <fullName evidence="3">Uncharacterized protein</fullName>
    </submittedName>
</protein>
<dbReference type="PANTHER" id="PTHR35991">
    <property type="entry name" value="CA-RESPONSIVE PROTEIN"/>
    <property type="match status" value="1"/>
</dbReference>